<organism evidence="2 3">
    <name type="scientific">Empedobacter brevis NBRC 14943 = ATCC 43319</name>
    <dbReference type="NCBI Taxonomy" id="1218108"/>
    <lineage>
        <taxon>Bacteria</taxon>
        <taxon>Pseudomonadati</taxon>
        <taxon>Bacteroidota</taxon>
        <taxon>Flavobacteriia</taxon>
        <taxon>Flavobacteriales</taxon>
        <taxon>Weeksellaceae</taxon>
        <taxon>Empedobacter</taxon>
    </lineage>
</organism>
<feature type="transmembrane region" description="Helical" evidence="1">
    <location>
        <begin position="56"/>
        <end position="75"/>
    </location>
</feature>
<keyword evidence="1" id="KW-1133">Transmembrane helix</keyword>
<feature type="transmembrane region" description="Helical" evidence="1">
    <location>
        <begin position="402"/>
        <end position="421"/>
    </location>
</feature>
<dbReference type="AlphaFoldDB" id="A0A511NHR9"/>
<evidence type="ECO:0000313" key="2">
    <source>
        <dbReference type="EMBL" id="GEM52349.1"/>
    </source>
</evidence>
<accession>A0A511NHR9</accession>
<feature type="transmembrane region" description="Helical" evidence="1">
    <location>
        <begin position="239"/>
        <end position="260"/>
    </location>
</feature>
<gene>
    <name evidence="2" type="ORF">EB1_21390</name>
</gene>
<feature type="transmembrane region" description="Helical" evidence="1">
    <location>
        <begin position="144"/>
        <end position="163"/>
    </location>
</feature>
<proteinExistence type="predicted"/>
<name>A0A511NHR9_9FLAO</name>
<dbReference type="Proteomes" id="UP000321245">
    <property type="component" value="Unassembled WGS sequence"/>
</dbReference>
<sequence length="425" mass="48830">MLALNYYITENITYTGSRITFPISIVYFSPFYLEGILCAILFLIFGFFVLRKCESFSTPILIICYILLILLGNFSQGSIHNIFLRSFIDTDFQYYHDAIKIDNGYDFISHFNENQENLLMHSKTHPPFAVWLHYILLKISNHSVLGLSLFMSSIGLFAIVPLIKIFSLLNVSKSYRNLLLIIFALIPAVNIYSVVSIDAVLLTFSLIFLYGLLLINQAQKITIKGILITLIGFTLSNSISFGGTFLAALAFIFCVYNIIYKKDYHTFINFSIVGILFLFILVVLYVSLNYNHIEAFFNASKSENPRGFRGFDQPFIYFFTRIECISEILLFLSFAFFAYLFRSKVFNLKTSNINFIIPMIAFISLGLMFIMGAYGTGETARACLFIYPYFILLLINIKDKQILYNIAYIALTQTFGMQLIGEYFY</sequence>
<protein>
    <recommendedName>
        <fullName evidence="4">Glycosyltransferase RgtA/B/C/D-like domain-containing protein</fullName>
    </recommendedName>
</protein>
<feature type="transmembrane region" description="Helical" evidence="1">
    <location>
        <begin position="353"/>
        <end position="373"/>
    </location>
</feature>
<feature type="transmembrane region" description="Helical" evidence="1">
    <location>
        <begin position="175"/>
        <end position="192"/>
    </location>
</feature>
<feature type="transmembrane region" description="Helical" evidence="1">
    <location>
        <begin position="379"/>
        <end position="395"/>
    </location>
</feature>
<feature type="transmembrane region" description="Helical" evidence="1">
    <location>
        <begin position="267"/>
        <end position="288"/>
    </location>
</feature>
<comment type="caution">
    <text evidence="2">The sequence shown here is derived from an EMBL/GenBank/DDBJ whole genome shotgun (WGS) entry which is preliminary data.</text>
</comment>
<dbReference type="EMBL" id="BJXC01000014">
    <property type="protein sequence ID" value="GEM52349.1"/>
    <property type="molecule type" value="Genomic_DNA"/>
</dbReference>
<reference evidence="2 3" key="1">
    <citation type="submission" date="2019-07" db="EMBL/GenBank/DDBJ databases">
        <title>Whole genome shotgun sequence of Empedobacter brevis NBRC 14943.</title>
        <authorList>
            <person name="Hosoyama A."/>
            <person name="Uohara A."/>
            <person name="Ohji S."/>
            <person name="Ichikawa N."/>
        </authorList>
    </citation>
    <scope>NUCLEOTIDE SEQUENCE [LARGE SCALE GENOMIC DNA]</scope>
    <source>
        <strain evidence="2 3">NBRC 14943</strain>
    </source>
</reference>
<feature type="transmembrane region" description="Helical" evidence="1">
    <location>
        <begin position="31"/>
        <end position="50"/>
    </location>
</feature>
<evidence type="ECO:0008006" key="4">
    <source>
        <dbReference type="Google" id="ProtNLM"/>
    </source>
</evidence>
<keyword evidence="1" id="KW-0812">Transmembrane</keyword>
<evidence type="ECO:0000256" key="1">
    <source>
        <dbReference type="SAM" id="Phobius"/>
    </source>
</evidence>
<keyword evidence="3" id="KW-1185">Reference proteome</keyword>
<evidence type="ECO:0000313" key="3">
    <source>
        <dbReference type="Proteomes" id="UP000321245"/>
    </source>
</evidence>
<keyword evidence="1" id="KW-0472">Membrane</keyword>
<feature type="transmembrane region" description="Helical" evidence="1">
    <location>
        <begin position="315"/>
        <end position="341"/>
    </location>
</feature>